<dbReference type="InterPro" id="IPR000719">
    <property type="entry name" value="Prot_kinase_dom"/>
</dbReference>
<dbReference type="PROSITE" id="PS50011">
    <property type="entry name" value="PROTEIN_KINASE_DOM"/>
    <property type="match status" value="1"/>
</dbReference>
<gene>
    <name evidence="3" type="ORF">GCM10025868_28810</name>
</gene>
<protein>
    <recommendedName>
        <fullName evidence="2">Protein kinase domain-containing protein</fullName>
    </recommendedName>
</protein>
<organism evidence="3 4">
    <name type="scientific">Angustibacter aerolatus</name>
    <dbReference type="NCBI Taxonomy" id="1162965"/>
    <lineage>
        <taxon>Bacteria</taxon>
        <taxon>Bacillati</taxon>
        <taxon>Actinomycetota</taxon>
        <taxon>Actinomycetes</taxon>
        <taxon>Kineosporiales</taxon>
        <taxon>Kineosporiaceae</taxon>
    </lineage>
</organism>
<feature type="compositionally biased region" description="Basic and acidic residues" evidence="1">
    <location>
        <begin position="148"/>
        <end position="159"/>
    </location>
</feature>
<dbReference type="EMBL" id="BSUZ01000001">
    <property type="protein sequence ID" value="GMA87631.1"/>
    <property type="molecule type" value="Genomic_DNA"/>
</dbReference>
<evidence type="ECO:0000313" key="3">
    <source>
        <dbReference type="EMBL" id="GMA87631.1"/>
    </source>
</evidence>
<feature type="compositionally biased region" description="Low complexity" evidence="1">
    <location>
        <begin position="130"/>
        <end position="144"/>
    </location>
</feature>
<keyword evidence="4" id="KW-1185">Reference proteome</keyword>
<evidence type="ECO:0000256" key="1">
    <source>
        <dbReference type="SAM" id="MobiDB-lite"/>
    </source>
</evidence>
<proteinExistence type="predicted"/>
<dbReference type="SUPFAM" id="SSF56112">
    <property type="entry name" value="Protein kinase-like (PK-like)"/>
    <property type="match status" value="1"/>
</dbReference>
<feature type="domain" description="Protein kinase" evidence="2">
    <location>
        <begin position="1"/>
        <end position="79"/>
    </location>
</feature>
<evidence type="ECO:0000313" key="4">
    <source>
        <dbReference type="Proteomes" id="UP001157017"/>
    </source>
</evidence>
<evidence type="ECO:0000259" key="2">
    <source>
        <dbReference type="PROSITE" id="PS50011"/>
    </source>
</evidence>
<dbReference type="InterPro" id="IPR011009">
    <property type="entry name" value="Kinase-like_dom_sf"/>
</dbReference>
<dbReference type="Gene3D" id="1.10.510.10">
    <property type="entry name" value="Transferase(Phosphotransferase) domain 1"/>
    <property type="match status" value="1"/>
</dbReference>
<sequence length="287" mass="30539">MGTATDWWGWAATLAYAASGRAPFGRGPMDVVLDRVRRGDSDLTGVDPRLRPLLAAALAVDPAARPAAREVLDALERYADGGAATVALPTAAPTLAGTVRERPRVPDTPPQPWWHDGDPDDASSVPPTLRAPSGATAAGSTARPYAEPVHHAEPVRRPEPVAYAEPGAAPSYPEPARRPPVQERPAWDQPHGAHPAPGVPPQPGDLAVVRPRPGRAPCSRSRRWPSPPRRAGRSWCWSPWCSGWWWCAPPTTGRWCSRPGGRPADAGAVTARWSGVRPPGSCCGRCS</sequence>
<accession>A0ABQ6JJ93</accession>
<reference evidence="4" key="1">
    <citation type="journal article" date="2019" name="Int. J. Syst. Evol. Microbiol.">
        <title>The Global Catalogue of Microorganisms (GCM) 10K type strain sequencing project: providing services to taxonomists for standard genome sequencing and annotation.</title>
        <authorList>
            <consortium name="The Broad Institute Genomics Platform"/>
            <consortium name="The Broad Institute Genome Sequencing Center for Infectious Disease"/>
            <person name="Wu L."/>
            <person name="Ma J."/>
        </authorList>
    </citation>
    <scope>NUCLEOTIDE SEQUENCE [LARGE SCALE GENOMIC DNA]</scope>
    <source>
        <strain evidence="4">NBRC 108730</strain>
    </source>
</reference>
<comment type="caution">
    <text evidence="3">The sequence shown here is derived from an EMBL/GenBank/DDBJ whole genome shotgun (WGS) entry which is preliminary data.</text>
</comment>
<dbReference type="Proteomes" id="UP001157017">
    <property type="component" value="Unassembled WGS sequence"/>
</dbReference>
<name>A0ABQ6JJ93_9ACTN</name>
<feature type="region of interest" description="Disordered" evidence="1">
    <location>
        <begin position="94"/>
        <end position="231"/>
    </location>
</feature>